<dbReference type="Proteomes" id="UP000177583">
    <property type="component" value="Unassembled WGS sequence"/>
</dbReference>
<dbReference type="EMBL" id="MFNF01000045">
    <property type="protein sequence ID" value="OGH00519.1"/>
    <property type="molecule type" value="Genomic_DNA"/>
</dbReference>
<evidence type="ECO:0000256" key="1">
    <source>
        <dbReference type="SAM" id="Phobius"/>
    </source>
</evidence>
<proteinExistence type="predicted"/>
<feature type="transmembrane region" description="Helical" evidence="1">
    <location>
        <begin position="37"/>
        <end position="55"/>
    </location>
</feature>
<sequence>MENKELQNKLAQLDLLQQEVERLKQERSKGGSPARRTILGVLLAALLTGTGIYAWDVTNSNFTSGSTITAAEMNANFDDLATKITSLESSVNSLSTSVNTNATNVATAQALPLSGTAKGLRIYNQTTYPNSQMVVTASELIVANASYQAKHLSSVNLTLDLTVSGANGLDTGTEAVSTWYHLWVIHNPTANSTAGLFSSSSTAPTLPTGYSHYAYVGAAYNESTGDLMSLTQVGKKVSINSSLGLRGFPQPTSGGWLSVSLATAIPTTATTASGFLNVVGFSPWIYLGPKSGFYYFCDGIMGNSLSQASLGSFQIPIETPQQLFAVFNGTSASIYISGWEFE</sequence>
<name>A0A1F6GR48_9PROT</name>
<keyword evidence="1" id="KW-1133">Transmembrane helix</keyword>
<protein>
    <submittedName>
        <fullName evidence="2">Uncharacterized protein</fullName>
    </submittedName>
</protein>
<dbReference type="AlphaFoldDB" id="A0A1F6GR48"/>
<reference evidence="2 3" key="1">
    <citation type="journal article" date="2016" name="Nat. Commun.">
        <title>Thousands of microbial genomes shed light on interconnected biogeochemical processes in an aquifer system.</title>
        <authorList>
            <person name="Anantharaman K."/>
            <person name="Brown C.T."/>
            <person name="Hug L.A."/>
            <person name="Sharon I."/>
            <person name="Castelle C.J."/>
            <person name="Probst A.J."/>
            <person name="Thomas B.C."/>
            <person name="Singh A."/>
            <person name="Wilkins M.J."/>
            <person name="Karaoz U."/>
            <person name="Brodie E.L."/>
            <person name="Williams K.H."/>
            <person name="Hubbard S.S."/>
            <person name="Banfield J.F."/>
        </authorList>
    </citation>
    <scope>NUCLEOTIDE SEQUENCE [LARGE SCALE GENOMIC DNA]</scope>
</reference>
<organism evidence="2 3">
    <name type="scientific">Candidatus Lambdaproteobacteria bacterium RIFOXYD2_FULL_56_26</name>
    <dbReference type="NCBI Taxonomy" id="1817773"/>
    <lineage>
        <taxon>Bacteria</taxon>
        <taxon>Pseudomonadati</taxon>
        <taxon>Pseudomonadota</taxon>
        <taxon>Candidatus Lambdaproteobacteria</taxon>
    </lineage>
</organism>
<evidence type="ECO:0000313" key="3">
    <source>
        <dbReference type="Proteomes" id="UP000177583"/>
    </source>
</evidence>
<comment type="caution">
    <text evidence="2">The sequence shown here is derived from an EMBL/GenBank/DDBJ whole genome shotgun (WGS) entry which is preliminary data.</text>
</comment>
<evidence type="ECO:0000313" key="2">
    <source>
        <dbReference type="EMBL" id="OGH00519.1"/>
    </source>
</evidence>
<keyword evidence="1" id="KW-0472">Membrane</keyword>
<gene>
    <name evidence="2" type="ORF">A2557_10310</name>
</gene>
<keyword evidence="1" id="KW-0812">Transmembrane</keyword>
<accession>A0A1F6GR48</accession>